<dbReference type="SUPFAM" id="SSF52833">
    <property type="entry name" value="Thioredoxin-like"/>
    <property type="match status" value="1"/>
</dbReference>
<evidence type="ECO:0000259" key="2">
    <source>
        <dbReference type="PROSITE" id="PS50404"/>
    </source>
</evidence>
<dbReference type="Pfam" id="PF00043">
    <property type="entry name" value="GST_C"/>
    <property type="match status" value="1"/>
</dbReference>
<name>A0ABV4ADX2_9GAMM</name>
<dbReference type="PROSITE" id="PS50405">
    <property type="entry name" value="GST_CTER"/>
    <property type="match status" value="1"/>
</dbReference>
<feature type="domain" description="GST N-terminal" evidence="2">
    <location>
        <begin position="1"/>
        <end position="81"/>
    </location>
</feature>
<keyword evidence="4" id="KW-0808">Transferase</keyword>
<feature type="domain" description="GST C-terminal" evidence="3">
    <location>
        <begin position="87"/>
        <end position="201"/>
    </location>
</feature>
<dbReference type="InterPro" id="IPR004045">
    <property type="entry name" value="Glutathione_S-Trfase_N"/>
</dbReference>
<proteinExistence type="inferred from homology"/>
<organism evidence="4 5">
    <name type="scientific">Isoalcanivorax beigongshangi</name>
    <dbReference type="NCBI Taxonomy" id="3238810"/>
    <lineage>
        <taxon>Bacteria</taxon>
        <taxon>Pseudomonadati</taxon>
        <taxon>Pseudomonadota</taxon>
        <taxon>Gammaproteobacteria</taxon>
        <taxon>Oceanospirillales</taxon>
        <taxon>Alcanivoracaceae</taxon>
        <taxon>Isoalcanivorax</taxon>
    </lineage>
</organism>
<keyword evidence="5" id="KW-1185">Reference proteome</keyword>
<dbReference type="CDD" id="cd03057">
    <property type="entry name" value="GST_N_Beta"/>
    <property type="match status" value="1"/>
</dbReference>
<dbReference type="PANTHER" id="PTHR44051">
    <property type="entry name" value="GLUTATHIONE S-TRANSFERASE-RELATED"/>
    <property type="match status" value="1"/>
</dbReference>
<dbReference type="GO" id="GO:0004364">
    <property type="term" value="F:glutathione transferase activity"/>
    <property type="evidence" value="ECO:0007669"/>
    <property type="project" value="UniProtKB-EC"/>
</dbReference>
<dbReference type="PROSITE" id="PS50404">
    <property type="entry name" value="GST_NTER"/>
    <property type="match status" value="1"/>
</dbReference>
<dbReference type="InterPro" id="IPR010987">
    <property type="entry name" value="Glutathione-S-Trfase_C-like"/>
</dbReference>
<protein>
    <submittedName>
        <fullName evidence="4">Glutathione transferase GstA</fullName>
        <ecNumber evidence="4">2.5.1.18</ecNumber>
    </submittedName>
</protein>
<reference evidence="4 5" key="1">
    <citation type="submission" date="2024-07" db="EMBL/GenBank/DDBJ databases">
        <authorList>
            <person name="Ren Q."/>
        </authorList>
    </citation>
    <scope>NUCLEOTIDE SEQUENCE [LARGE SCALE GENOMIC DNA]</scope>
    <source>
        <strain evidence="4 5">REN37</strain>
    </source>
</reference>
<accession>A0ABV4ADX2</accession>
<dbReference type="SFLD" id="SFLDS00019">
    <property type="entry name" value="Glutathione_Transferase_(cytos"/>
    <property type="match status" value="1"/>
</dbReference>
<evidence type="ECO:0000313" key="5">
    <source>
        <dbReference type="Proteomes" id="UP001562065"/>
    </source>
</evidence>
<dbReference type="PANTHER" id="PTHR44051:SF8">
    <property type="entry name" value="GLUTATHIONE S-TRANSFERASE GSTA"/>
    <property type="match status" value="1"/>
</dbReference>
<comment type="caution">
    <text evidence="4">The sequence shown here is derived from an EMBL/GenBank/DDBJ whole genome shotgun (WGS) entry which is preliminary data.</text>
</comment>
<dbReference type="SFLD" id="SFLDG01150">
    <property type="entry name" value="Main.1:_Beta-like"/>
    <property type="match status" value="1"/>
</dbReference>
<dbReference type="InterPro" id="IPR036249">
    <property type="entry name" value="Thioredoxin-like_sf"/>
</dbReference>
<dbReference type="InterPro" id="IPR040079">
    <property type="entry name" value="Glutathione_S-Trfase"/>
</dbReference>
<dbReference type="Gene3D" id="3.40.30.10">
    <property type="entry name" value="Glutaredoxin"/>
    <property type="match status" value="1"/>
</dbReference>
<dbReference type="SFLD" id="SFLDG00358">
    <property type="entry name" value="Main_(cytGST)"/>
    <property type="match status" value="1"/>
</dbReference>
<dbReference type="Pfam" id="PF02798">
    <property type="entry name" value="GST_N"/>
    <property type="match status" value="1"/>
</dbReference>
<dbReference type="EMBL" id="JBGCUO010000001">
    <property type="protein sequence ID" value="MEY1661058.1"/>
    <property type="molecule type" value="Genomic_DNA"/>
</dbReference>
<evidence type="ECO:0000313" key="4">
    <source>
        <dbReference type="EMBL" id="MEY1661058.1"/>
    </source>
</evidence>
<sequence length="201" mass="22013">MKLYIKPGACSLAPHIALCEAGYDVETIAVDLAAKTLPDGSSYLDVNPRGQVPALALKSGRILTEAAVILQYIADQNPGAHLLPGYGTEDRYFTLAWLNWVSTELHKRFGPLFTPGTSEEAKQAARDGLMQQFAKLEARLVESNYLAQTGYSIADMYCFVVLGWAQHVGLDLSGFPRVLSYQARIAERPAVQQALREEGLL</sequence>
<dbReference type="EC" id="2.5.1.18" evidence="4"/>
<evidence type="ECO:0000256" key="1">
    <source>
        <dbReference type="RuleBase" id="RU003494"/>
    </source>
</evidence>
<dbReference type="RefSeq" id="WP_369454296.1">
    <property type="nucleotide sequence ID" value="NZ_JBGCUO010000001.1"/>
</dbReference>
<comment type="similarity">
    <text evidence="1">Belongs to the GST superfamily.</text>
</comment>
<dbReference type="Gene3D" id="1.20.1050.10">
    <property type="match status" value="1"/>
</dbReference>
<dbReference type="CDD" id="cd03188">
    <property type="entry name" value="GST_C_Beta"/>
    <property type="match status" value="1"/>
</dbReference>
<dbReference type="SUPFAM" id="SSF47616">
    <property type="entry name" value="GST C-terminal domain-like"/>
    <property type="match status" value="1"/>
</dbReference>
<dbReference type="Proteomes" id="UP001562065">
    <property type="component" value="Unassembled WGS sequence"/>
</dbReference>
<dbReference type="InterPro" id="IPR004046">
    <property type="entry name" value="GST_C"/>
</dbReference>
<gene>
    <name evidence="4" type="primary">gstA</name>
    <name evidence="4" type="ORF">AB5I84_02725</name>
</gene>
<dbReference type="NCBIfam" id="NF007831">
    <property type="entry name" value="PRK10542.1"/>
    <property type="match status" value="1"/>
</dbReference>
<evidence type="ECO:0000259" key="3">
    <source>
        <dbReference type="PROSITE" id="PS50405"/>
    </source>
</evidence>
<dbReference type="InterPro" id="IPR036282">
    <property type="entry name" value="Glutathione-S-Trfase_C_sf"/>
</dbReference>